<keyword evidence="3" id="KW-1185">Reference proteome</keyword>
<accession>A0AAJ1F9D9</accession>
<reference evidence="2 3" key="1">
    <citation type="submission" date="2022-02" db="EMBL/GenBank/DDBJ databases">
        <title>The genome sequence of Shewanella sp. 3B26.</title>
        <authorList>
            <person name="Du J."/>
        </authorList>
    </citation>
    <scope>NUCLEOTIDE SEQUENCE [LARGE SCALE GENOMIC DNA]</scope>
    <source>
        <strain evidence="2 3">3B26</strain>
    </source>
</reference>
<comment type="caution">
    <text evidence="2">The sequence shown here is derived from an EMBL/GenBank/DDBJ whole genome shotgun (WGS) entry which is preliminary data.</text>
</comment>
<gene>
    <name evidence="2" type="ORF">MJ923_02215</name>
</gene>
<sequence length="202" mass="22636">MEVDNKAKPAEAAVGTANVAGRHNVRLDNQELVKSSFWISQIFMIIATVAGVYLAAKEGLSQAIAFDSLMSQQNNYHLRRALYEELSDNVAILNAYADKVEKERPYDIKQHHPAVATFIWENMRFSQATLETPADILSAARRFYATSDDVVSKMESKFYGPTHGVKLLREVTLKLEQDTLPQLKQNYEALGVSLRDAGVMVE</sequence>
<keyword evidence="1" id="KW-1133">Transmembrane helix</keyword>
<organism evidence="2 3">
    <name type="scientific">Shewanella zhuhaiensis</name>
    <dbReference type="NCBI Taxonomy" id="2919576"/>
    <lineage>
        <taxon>Bacteria</taxon>
        <taxon>Pseudomonadati</taxon>
        <taxon>Pseudomonadota</taxon>
        <taxon>Gammaproteobacteria</taxon>
        <taxon>Alteromonadales</taxon>
        <taxon>Shewanellaceae</taxon>
        <taxon>Shewanella</taxon>
    </lineage>
</organism>
<keyword evidence="1" id="KW-0472">Membrane</keyword>
<dbReference type="EMBL" id="JAKUDL010000001">
    <property type="protein sequence ID" value="MCH4293120.1"/>
    <property type="molecule type" value="Genomic_DNA"/>
</dbReference>
<evidence type="ECO:0000256" key="1">
    <source>
        <dbReference type="SAM" id="Phobius"/>
    </source>
</evidence>
<dbReference type="Proteomes" id="UP001297581">
    <property type="component" value="Unassembled WGS sequence"/>
</dbReference>
<dbReference type="RefSeq" id="WP_240589729.1">
    <property type="nucleotide sequence ID" value="NZ_JAKUDL010000001.1"/>
</dbReference>
<feature type="transmembrane region" description="Helical" evidence="1">
    <location>
        <begin position="37"/>
        <end position="56"/>
    </location>
</feature>
<name>A0AAJ1F9D9_9GAMM</name>
<evidence type="ECO:0000313" key="3">
    <source>
        <dbReference type="Proteomes" id="UP001297581"/>
    </source>
</evidence>
<evidence type="ECO:0000313" key="2">
    <source>
        <dbReference type="EMBL" id="MCH4293120.1"/>
    </source>
</evidence>
<keyword evidence="1" id="KW-0812">Transmembrane</keyword>
<protein>
    <submittedName>
        <fullName evidence="2">Uncharacterized protein</fullName>
    </submittedName>
</protein>
<dbReference type="AlphaFoldDB" id="A0AAJ1F9D9"/>
<proteinExistence type="predicted"/>